<accession>A0ABR2QZ46</accession>
<comment type="subcellular location">
    <subcellularLocation>
        <location evidence="1">Nucleus</location>
        <location evidence="1">Nuclear pore complex</location>
    </subcellularLocation>
</comment>
<keyword evidence="6" id="KW-0811">Translocation</keyword>
<dbReference type="Proteomes" id="UP001396334">
    <property type="component" value="Unassembled WGS sequence"/>
</dbReference>
<evidence type="ECO:0000256" key="8">
    <source>
        <dbReference type="ARBA" id="ARBA00023242"/>
    </source>
</evidence>
<organism evidence="10 11">
    <name type="scientific">Hibiscus sabdariffa</name>
    <name type="common">roselle</name>
    <dbReference type="NCBI Taxonomy" id="183260"/>
    <lineage>
        <taxon>Eukaryota</taxon>
        <taxon>Viridiplantae</taxon>
        <taxon>Streptophyta</taxon>
        <taxon>Embryophyta</taxon>
        <taxon>Tracheophyta</taxon>
        <taxon>Spermatophyta</taxon>
        <taxon>Magnoliopsida</taxon>
        <taxon>eudicotyledons</taxon>
        <taxon>Gunneridae</taxon>
        <taxon>Pentapetalae</taxon>
        <taxon>rosids</taxon>
        <taxon>malvids</taxon>
        <taxon>Malvales</taxon>
        <taxon>Malvaceae</taxon>
        <taxon>Malvoideae</taxon>
        <taxon>Hibiscus</taxon>
    </lineage>
</organism>
<dbReference type="SUPFAM" id="SSF82215">
    <property type="entry name" value="C-terminal autoproteolytic domain of nucleoporin nup98"/>
    <property type="match status" value="1"/>
</dbReference>
<evidence type="ECO:0000256" key="6">
    <source>
        <dbReference type="ARBA" id="ARBA00023010"/>
    </source>
</evidence>
<evidence type="ECO:0000256" key="2">
    <source>
        <dbReference type="ARBA" id="ARBA00008926"/>
    </source>
</evidence>
<protein>
    <recommendedName>
        <fullName evidence="9">Peptidase S59 domain-containing protein</fullName>
    </recommendedName>
</protein>
<dbReference type="EMBL" id="JBBPBN010000030">
    <property type="protein sequence ID" value="KAK9005766.1"/>
    <property type="molecule type" value="Genomic_DNA"/>
</dbReference>
<evidence type="ECO:0000313" key="11">
    <source>
        <dbReference type="Proteomes" id="UP001396334"/>
    </source>
</evidence>
<comment type="caution">
    <text evidence="10">The sequence shown here is derived from an EMBL/GenBank/DDBJ whole genome shotgun (WGS) entry which is preliminary data.</text>
</comment>
<evidence type="ECO:0000256" key="4">
    <source>
        <dbReference type="ARBA" id="ARBA00022816"/>
    </source>
</evidence>
<dbReference type="InterPro" id="IPR007230">
    <property type="entry name" value="Nup98_auto-Pept-S59_dom"/>
</dbReference>
<evidence type="ECO:0000256" key="3">
    <source>
        <dbReference type="ARBA" id="ARBA00022448"/>
    </source>
</evidence>
<dbReference type="PROSITE" id="PS51434">
    <property type="entry name" value="NUP_C"/>
    <property type="match status" value="1"/>
</dbReference>
<sequence>MVKEQYLTDIIVHVCVIGRYGYRSINFLSEIDVRNLDLDSLVQFNNREVIVYMDNNKKSLIGQGLNKHAVAVMAEARSQQAASLTEFRWLGNRFPITNAKTRVAILKVLSVFTPFSPPLFKMQQNLVSAGSAENVKDDLNGLDKAVSVVLGQQTIECNQLLVSIAKSKLTRHRDDKNEKVT</sequence>
<evidence type="ECO:0000256" key="7">
    <source>
        <dbReference type="ARBA" id="ARBA00023132"/>
    </source>
</evidence>
<evidence type="ECO:0000313" key="10">
    <source>
        <dbReference type="EMBL" id="KAK9005766.1"/>
    </source>
</evidence>
<comment type="similarity">
    <text evidence="2">Belongs to the nucleoporin GLFG family.</text>
</comment>
<dbReference type="PANTHER" id="PTHR23198">
    <property type="entry name" value="NUCLEOPORIN"/>
    <property type="match status" value="1"/>
</dbReference>
<dbReference type="PANTHER" id="PTHR23198:SF6">
    <property type="entry name" value="NUCLEAR PORE COMPLEX PROTEIN NUP98-NUP96"/>
    <property type="match status" value="1"/>
</dbReference>
<keyword evidence="5" id="KW-0653">Protein transport</keyword>
<evidence type="ECO:0000259" key="9">
    <source>
        <dbReference type="PROSITE" id="PS51434"/>
    </source>
</evidence>
<keyword evidence="3" id="KW-0813">Transport</keyword>
<gene>
    <name evidence="10" type="ORF">V6N11_043186</name>
</gene>
<name>A0ABR2QZ46_9ROSI</name>
<reference evidence="10 11" key="1">
    <citation type="journal article" date="2024" name="G3 (Bethesda)">
        <title>Genome assembly of Hibiscus sabdariffa L. provides insights into metabolisms of medicinal natural products.</title>
        <authorList>
            <person name="Kim T."/>
        </authorList>
    </citation>
    <scope>NUCLEOTIDE SEQUENCE [LARGE SCALE GENOMIC DNA]</scope>
    <source>
        <strain evidence="10">TK-2024</strain>
        <tissue evidence="10">Old leaves</tissue>
    </source>
</reference>
<keyword evidence="4" id="KW-0509">mRNA transport</keyword>
<keyword evidence="11" id="KW-1185">Reference proteome</keyword>
<dbReference type="InterPro" id="IPR036903">
    <property type="entry name" value="Nup98_auto-Pept-S59_dom_sf"/>
</dbReference>
<dbReference type="InterPro" id="IPR037665">
    <property type="entry name" value="Nucleoporin_S59-like"/>
</dbReference>
<proteinExistence type="inferred from homology"/>
<dbReference type="Gene3D" id="3.30.1610.10">
    <property type="entry name" value="Peptidase S59, nucleoporin"/>
    <property type="match status" value="1"/>
</dbReference>
<feature type="domain" description="Peptidase S59" evidence="9">
    <location>
        <begin position="1"/>
        <end position="70"/>
    </location>
</feature>
<dbReference type="Pfam" id="PF04096">
    <property type="entry name" value="Nucleoporin2"/>
    <property type="match status" value="1"/>
</dbReference>
<keyword evidence="7" id="KW-0906">Nuclear pore complex</keyword>
<keyword evidence="8" id="KW-0539">Nucleus</keyword>
<evidence type="ECO:0000256" key="1">
    <source>
        <dbReference type="ARBA" id="ARBA00004567"/>
    </source>
</evidence>
<evidence type="ECO:0000256" key="5">
    <source>
        <dbReference type="ARBA" id="ARBA00022927"/>
    </source>
</evidence>